<reference evidence="2 3" key="1">
    <citation type="submission" date="2019-12" db="EMBL/GenBank/DDBJ databases">
        <authorList>
            <person name="Lee S.D."/>
        </authorList>
    </citation>
    <scope>NUCLEOTIDE SEQUENCE [LARGE SCALE GENOMIC DNA]</scope>
    <source>
        <strain evidence="2 3">GH1-50</strain>
    </source>
</reference>
<accession>A0A7C9MHN9</accession>
<dbReference type="AlphaFoldDB" id="A0A7C9MHN9"/>
<organism evidence="2 3">
    <name type="scientific">Kangsaoukella pontilimi</name>
    <dbReference type="NCBI Taxonomy" id="2691042"/>
    <lineage>
        <taxon>Bacteria</taxon>
        <taxon>Pseudomonadati</taxon>
        <taxon>Pseudomonadota</taxon>
        <taxon>Alphaproteobacteria</taxon>
        <taxon>Rhodobacterales</taxon>
        <taxon>Paracoccaceae</taxon>
        <taxon>Kangsaoukella</taxon>
    </lineage>
</organism>
<keyword evidence="1" id="KW-1133">Transmembrane helix</keyword>
<name>A0A7C9MHN9_9RHOB</name>
<keyword evidence="1" id="KW-0472">Membrane</keyword>
<keyword evidence="1" id="KW-0812">Transmembrane</keyword>
<dbReference type="Proteomes" id="UP000480350">
    <property type="component" value="Unassembled WGS sequence"/>
</dbReference>
<comment type="caution">
    <text evidence="2">The sequence shown here is derived from an EMBL/GenBank/DDBJ whole genome shotgun (WGS) entry which is preliminary data.</text>
</comment>
<gene>
    <name evidence="2" type="ORF">GQ651_14810</name>
</gene>
<feature type="transmembrane region" description="Helical" evidence="1">
    <location>
        <begin position="18"/>
        <end position="37"/>
    </location>
</feature>
<proteinExistence type="predicted"/>
<dbReference type="RefSeq" id="WP_160764974.1">
    <property type="nucleotide sequence ID" value="NZ_WUPT01000002.1"/>
</dbReference>
<feature type="transmembrane region" description="Helical" evidence="1">
    <location>
        <begin position="44"/>
        <end position="64"/>
    </location>
</feature>
<evidence type="ECO:0000256" key="1">
    <source>
        <dbReference type="SAM" id="Phobius"/>
    </source>
</evidence>
<sequence length="150" mass="16974">MRIIEETPDRLVLEDRPWVLWLTLVPVGATTLLAVLTGEVQGRFLPILVGLIGLGAFWVLHRYAPLQRFDFDRTLGRFTHSVRRLTGAQDWVIDLDRLEQAAEQALWHGDQRLTRIALVTEDGPHPLEAAYSGRNNGELIATITAWLNGR</sequence>
<protein>
    <recommendedName>
        <fullName evidence="4">PH (Pleckstrin Homology) domain-containing protein</fullName>
    </recommendedName>
</protein>
<evidence type="ECO:0008006" key="4">
    <source>
        <dbReference type="Google" id="ProtNLM"/>
    </source>
</evidence>
<evidence type="ECO:0000313" key="3">
    <source>
        <dbReference type="Proteomes" id="UP000480350"/>
    </source>
</evidence>
<dbReference type="EMBL" id="WUPT01000002">
    <property type="protein sequence ID" value="MXQ09116.1"/>
    <property type="molecule type" value="Genomic_DNA"/>
</dbReference>
<keyword evidence="3" id="KW-1185">Reference proteome</keyword>
<reference evidence="2 3" key="2">
    <citation type="submission" date="2020-03" db="EMBL/GenBank/DDBJ databases">
        <title>Kangsaoukella pontilimi gen. nov., sp. nov., a new member of the family Rhodobacteraceae isolated from a tidal mudflat.</title>
        <authorList>
            <person name="Kim I.S."/>
        </authorList>
    </citation>
    <scope>NUCLEOTIDE SEQUENCE [LARGE SCALE GENOMIC DNA]</scope>
    <source>
        <strain evidence="2 3">GH1-50</strain>
    </source>
</reference>
<evidence type="ECO:0000313" key="2">
    <source>
        <dbReference type="EMBL" id="MXQ09116.1"/>
    </source>
</evidence>